<dbReference type="Proteomes" id="UP000285875">
    <property type="component" value="Chromosome"/>
</dbReference>
<dbReference type="RefSeq" id="WP_028702966.1">
    <property type="nucleotide sequence ID" value="NZ_CP025570.1"/>
</dbReference>
<evidence type="ECO:0000313" key="1">
    <source>
        <dbReference type="EMBL" id="AZZ39576.1"/>
    </source>
</evidence>
<dbReference type="KEGG" id="aji:C0Z10_07230"/>
<dbReference type="AlphaFoldDB" id="A0A3S4W709"/>
<dbReference type="STRING" id="1122997.GCA_000425285_01345"/>
<evidence type="ECO:0000313" key="3">
    <source>
        <dbReference type="Proteomes" id="UP000277858"/>
    </source>
</evidence>
<dbReference type="InterPro" id="IPR021408">
    <property type="entry name" value="DUF3046"/>
</dbReference>
<keyword evidence="3" id="KW-1185">Reference proteome</keyword>
<protein>
    <submittedName>
        <fullName evidence="1">DUF3046 domain-containing protein</fullName>
    </submittedName>
    <submittedName>
        <fullName evidence="2">Protein of uncharacterized function (DUF3046)</fullName>
    </submittedName>
</protein>
<sequence>MRESELWRRLEAELGVDYVRSWAGSQVIADLGGRTVSEALADGIDIKAIWRACWAFLELPDRMR</sequence>
<evidence type="ECO:0000313" key="4">
    <source>
        <dbReference type="Proteomes" id="UP000285875"/>
    </source>
</evidence>
<dbReference type="Proteomes" id="UP000277858">
    <property type="component" value="Chromosome"/>
</dbReference>
<accession>A0A3S4W709</accession>
<reference evidence="1" key="3">
    <citation type="journal article" date="2019" name="Microorganisms">
        <title>Red-Brown Pigmentation of Acidipropionibacterium jensenii Is Tied to Haemolytic Activity and cyl-Like Gene Cluster.</title>
        <authorList>
            <person name="Deptula P."/>
            <person name="Loivamaa I."/>
            <person name="Smolander O.P."/>
            <person name="Laine P."/>
            <person name="Roberts R.J."/>
            <person name="Piironen V."/>
            <person name="Paulin L."/>
            <person name="Savijoki K."/>
            <person name="Auvinen P."/>
            <person name="Varmanen P."/>
        </authorList>
    </citation>
    <scope>NUCLEOTIDE SEQUENCE</scope>
    <source>
        <strain evidence="1">JS280</strain>
    </source>
</reference>
<dbReference type="Pfam" id="PF11248">
    <property type="entry name" value="DUF3046"/>
    <property type="match status" value="1"/>
</dbReference>
<reference evidence="2 3" key="2">
    <citation type="submission" date="2018-12" db="EMBL/GenBank/DDBJ databases">
        <authorList>
            <consortium name="Pathogen Informatics"/>
        </authorList>
    </citation>
    <scope>NUCLEOTIDE SEQUENCE [LARGE SCALE GENOMIC DNA]</scope>
    <source>
        <strain evidence="2 3">NCTC13652</strain>
    </source>
</reference>
<dbReference type="EMBL" id="CP025570">
    <property type="protein sequence ID" value="AZZ39576.1"/>
    <property type="molecule type" value="Genomic_DNA"/>
</dbReference>
<gene>
    <name evidence="1" type="ORF">C0Z10_07230</name>
    <name evidence="2" type="ORF">NCTC13652_00431</name>
</gene>
<proteinExistence type="predicted"/>
<organism evidence="2 3">
    <name type="scientific">Acidipropionibacterium jensenii</name>
    <dbReference type="NCBI Taxonomy" id="1749"/>
    <lineage>
        <taxon>Bacteria</taxon>
        <taxon>Bacillati</taxon>
        <taxon>Actinomycetota</taxon>
        <taxon>Actinomycetes</taxon>
        <taxon>Propionibacteriales</taxon>
        <taxon>Propionibacteriaceae</taxon>
        <taxon>Acidipropionibacterium</taxon>
    </lineage>
</organism>
<dbReference type="EMBL" id="LR134473">
    <property type="protein sequence ID" value="VEI02260.1"/>
    <property type="molecule type" value="Genomic_DNA"/>
</dbReference>
<evidence type="ECO:0000313" key="2">
    <source>
        <dbReference type="EMBL" id="VEI02260.1"/>
    </source>
</evidence>
<dbReference type="OrthoDB" id="3215033at2"/>
<name>A0A3S4W709_9ACTN</name>
<reference evidence="4" key="1">
    <citation type="submission" date="2017-12" db="EMBL/GenBank/DDBJ databases">
        <title>Whole genome sequencing of Acidipropionibacterium jensenii strains JS279 and JS280.</title>
        <authorList>
            <person name="Deptula P."/>
            <person name="Laine P."/>
            <person name="Smolander O.-P."/>
            <person name="Paulin L."/>
            <person name="Auvinen P."/>
            <person name="Varmanen P."/>
        </authorList>
    </citation>
    <scope>NUCLEOTIDE SEQUENCE [LARGE SCALE GENOMIC DNA]</scope>
    <source>
        <strain evidence="4">JS280</strain>
    </source>
</reference>
<dbReference type="GeneID" id="82885842"/>